<gene>
    <name evidence="1" type="ORF">PGLA2088_LOCUS51477</name>
</gene>
<sequence>MSWQICRKHSRYQQQPLTLAGPPPRTDERACRTSRSSRVHCFGNQSLSLLNNDGPKNAQVILGDGVGCELVLHGIGDARWRVGCVRRCRVCIHCSVLAPDLRWAGRAGT</sequence>
<accession>A0A813M4Q7</accession>
<dbReference type="AlphaFoldDB" id="A0A813M4Q7"/>
<dbReference type="EMBL" id="CAJNNW010037657">
    <property type="protein sequence ID" value="CAE8743598.1"/>
    <property type="molecule type" value="Genomic_DNA"/>
</dbReference>
<proteinExistence type="predicted"/>
<protein>
    <submittedName>
        <fullName evidence="1">Uncharacterized protein</fullName>
    </submittedName>
</protein>
<name>A0A813M4Q7_POLGL</name>
<dbReference type="Proteomes" id="UP000626109">
    <property type="component" value="Unassembled WGS sequence"/>
</dbReference>
<reference evidence="1" key="1">
    <citation type="submission" date="2021-02" db="EMBL/GenBank/DDBJ databases">
        <authorList>
            <person name="Dougan E. K."/>
            <person name="Rhodes N."/>
            <person name="Thang M."/>
            <person name="Chan C."/>
        </authorList>
    </citation>
    <scope>NUCLEOTIDE SEQUENCE</scope>
</reference>
<organism evidence="1 2">
    <name type="scientific">Polarella glacialis</name>
    <name type="common">Dinoflagellate</name>
    <dbReference type="NCBI Taxonomy" id="89957"/>
    <lineage>
        <taxon>Eukaryota</taxon>
        <taxon>Sar</taxon>
        <taxon>Alveolata</taxon>
        <taxon>Dinophyceae</taxon>
        <taxon>Suessiales</taxon>
        <taxon>Suessiaceae</taxon>
        <taxon>Polarella</taxon>
    </lineage>
</organism>
<comment type="caution">
    <text evidence="1">The sequence shown here is derived from an EMBL/GenBank/DDBJ whole genome shotgun (WGS) entry which is preliminary data.</text>
</comment>
<evidence type="ECO:0000313" key="1">
    <source>
        <dbReference type="EMBL" id="CAE8743598.1"/>
    </source>
</evidence>
<evidence type="ECO:0000313" key="2">
    <source>
        <dbReference type="Proteomes" id="UP000626109"/>
    </source>
</evidence>